<accession>A0A9Q3D1F0</accession>
<protein>
    <submittedName>
        <fullName evidence="1">Uncharacterized protein</fullName>
    </submittedName>
</protein>
<dbReference type="EMBL" id="AVOT02012202">
    <property type="protein sequence ID" value="MBW0493732.1"/>
    <property type="molecule type" value="Genomic_DNA"/>
</dbReference>
<keyword evidence="2" id="KW-1185">Reference proteome</keyword>
<comment type="caution">
    <text evidence="1">The sequence shown here is derived from an EMBL/GenBank/DDBJ whole genome shotgun (WGS) entry which is preliminary data.</text>
</comment>
<reference evidence="1" key="1">
    <citation type="submission" date="2021-03" db="EMBL/GenBank/DDBJ databases">
        <title>Draft genome sequence of rust myrtle Austropuccinia psidii MF-1, a brazilian biotype.</title>
        <authorList>
            <person name="Quecine M.C."/>
            <person name="Pachon D.M.R."/>
            <person name="Bonatelli M.L."/>
            <person name="Correr F.H."/>
            <person name="Franceschini L.M."/>
            <person name="Leite T.F."/>
            <person name="Margarido G.R.A."/>
            <person name="Almeida C.A."/>
            <person name="Ferrarezi J.A."/>
            <person name="Labate C.A."/>
        </authorList>
    </citation>
    <scope>NUCLEOTIDE SEQUENCE</scope>
    <source>
        <strain evidence="1">MF-1</strain>
    </source>
</reference>
<organism evidence="1 2">
    <name type="scientific">Austropuccinia psidii MF-1</name>
    <dbReference type="NCBI Taxonomy" id="1389203"/>
    <lineage>
        <taxon>Eukaryota</taxon>
        <taxon>Fungi</taxon>
        <taxon>Dikarya</taxon>
        <taxon>Basidiomycota</taxon>
        <taxon>Pucciniomycotina</taxon>
        <taxon>Pucciniomycetes</taxon>
        <taxon>Pucciniales</taxon>
        <taxon>Sphaerophragmiaceae</taxon>
        <taxon>Austropuccinia</taxon>
    </lineage>
</organism>
<gene>
    <name evidence="1" type="ORF">O181_033447</name>
</gene>
<dbReference type="Proteomes" id="UP000765509">
    <property type="component" value="Unassembled WGS sequence"/>
</dbReference>
<dbReference type="OrthoDB" id="3158924at2759"/>
<proteinExistence type="predicted"/>
<evidence type="ECO:0000313" key="2">
    <source>
        <dbReference type="Proteomes" id="UP000765509"/>
    </source>
</evidence>
<sequence>MWCMEDTSSYAKDKWDKSHTTPDFKVRDLVLVSTTQLNNFKGFKKLTDYFAGPFVMKALVTGALRSEEGLALSKLGLTYRGLKDMVRRDTLKSVKDELLKE</sequence>
<dbReference type="AlphaFoldDB" id="A0A9Q3D1F0"/>
<evidence type="ECO:0000313" key="1">
    <source>
        <dbReference type="EMBL" id="MBW0493732.1"/>
    </source>
</evidence>
<name>A0A9Q3D1F0_9BASI</name>